<accession>A0A1B6L204</accession>
<organism evidence="2">
    <name type="scientific">Graphocephala atropunctata</name>
    <dbReference type="NCBI Taxonomy" id="36148"/>
    <lineage>
        <taxon>Eukaryota</taxon>
        <taxon>Metazoa</taxon>
        <taxon>Ecdysozoa</taxon>
        <taxon>Arthropoda</taxon>
        <taxon>Hexapoda</taxon>
        <taxon>Insecta</taxon>
        <taxon>Pterygota</taxon>
        <taxon>Neoptera</taxon>
        <taxon>Paraneoptera</taxon>
        <taxon>Hemiptera</taxon>
        <taxon>Auchenorrhyncha</taxon>
        <taxon>Membracoidea</taxon>
        <taxon>Cicadellidae</taxon>
        <taxon>Cicadellinae</taxon>
        <taxon>Cicadellini</taxon>
        <taxon>Graphocephala</taxon>
    </lineage>
</organism>
<dbReference type="AlphaFoldDB" id="A0A1B6L204"/>
<protein>
    <submittedName>
        <fullName evidence="2">Uncharacterized protein</fullName>
    </submittedName>
</protein>
<proteinExistence type="predicted"/>
<sequence length="193" mass="21641">AEALYHLGDFEHALMYYHRGLRIRPEMQEFRLGVQKSKEAIENTIGNKVGSRLTVPMFLAEQSRAANSKGSSAGPAGRSVASGVTSERGKSALRVDEIVKISSGSKKADRLLLGGLNVDKEYFEELLKHPDIKCLHKEMDNNPIQRYAEEGVAFIKNRQEFWRQQRCDTSGGTTKRRRPSKKSIKSTESNKSS</sequence>
<dbReference type="PANTHER" id="PTHR23040">
    <property type="match status" value="1"/>
</dbReference>
<feature type="non-terminal residue" evidence="2">
    <location>
        <position position="1"/>
    </location>
</feature>
<dbReference type="InterPro" id="IPR040111">
    <property type="entry name" value="ODAD4"/>
</dbReference>
<evidence type="ECO:0000313" key="2">
    <source>
        <dbReference type="EMBL" id="JAT17753.1"/>
    </source>
</evidence>
<feature type="compositionally biased region" description="Basic residues" evidence="1">
    <location>
        <begin position="174"/>
        <end position="184"/>
    </location>
</feature>
<reference evidence="2" key="1">
    <citation type="submission" date="2015-11" db="EMBL/GenBank/DDBJ databases">
        <title>De novo transcriptome assembly of four potential Pierce s Disease insect vectors from Arizona vineyards.</title>
        <authorList>
            <person name="Tassone E.E."/>
        </authorList>
    </citation>
    <scope>NUCLEOTIDE SEQUENCE</scope>
</reference>
<feature type="region of interest" description="Disordered" evidence="1">
    <location>
        <begin position="165"/>
        <end position="193"/>
    </location>
</feature>
<gene>
    <name evidence="2" type="ORF">g.8934</name>
</gene>
<dbReference type="EMBL" id="GEBQ01022224">
    <property type="protein sequence ID" value="JAT17753.1"/>
    <property type="molecule type" value="Transcribed_RNA"/>
</dbReference>
<feature type="region of interest" description="Disordered" evidence="1">
    <location>
        <begin position="66"/>
        <end position="86"/>
    </location>
</feature>
<dbReference type="SUPFAM" id="SSF48452">
    <property type="entry name" value="TPR-like"/>
    <property type="match status" value="1"/>
</dbReference>
<name>A0A1B6L204_9HEMI</name>
<dbReference type="InterPro" id="IPR011990">
    <property type="entry name" value="TPR-like_helical_dom_sf"/>
</dbReference>
<evidence type="ECO:0000256" key="1">
    <source>
        <dbReference type="SAM" id="MobiDB-lite"/>
    </source>
</evidence>